<dbReference type="AlphaFoldDB" id="A0A7S1JQH1"/>
<proteinExistence type="predicted"/>
<reference evidence="1" key="1">
    <citation type="submission" date="2021-01" db="EMBL/GenBank/DDBJ databases">
        <authorList>
            <person name="Corre E."/>
            <person name="Pelletier E."/>
            <person name="Niang G."/>
            <person name="Scheremetjew M."/>
            <person name="Finn R."/>
            <person name="Kale V."/>
            <person name="Holt S."/>
            <person name="Cochrane G."/>
            <person name="Meng A."/>
            <person name="Brown T."/>
            <person name="Cohen L."/>
        </authorList>
    </citation>
    <scope>NUCLEOTIDE SEQUENCE</scope>
    <source>
        <strain evidence="1">CCMP3346</strain>
    </source>
</reference>
<protein>
    <submittedName>
        <fullName evidence="1">Uncharacterized protein</fullName>
    </submittedName>
</protein>
<organism evidence="1">
    <name type="scientific">Vitrella brassicaformis</name>
    <dbReference type="NCBI Taxonomy" id="1169539"/>
    <lineage>
        <taxon>Eukaryota</taxon>
        <taxon>Sar</taxon>
        <taxon>Alveolata</taxon>
        <taxon>Colpodellida</taxon>
        <taxon>Vitrellaceae</taxon>
        <taxon>Vitrella</taxon>
    </lineage>
</organism>
<name>A0A7S1JQH1_9ALVE</name>
<gene>
    <name evidence="1" type="ORF">VBRA1451_LOCUS6278</name>
</gene>
<sequence length="109" mass="11936">MPSQAALMDVRVSRVCVWVVRTFVVLFRFVLMSCEGAIALRSCCMPVSCEGALAHRVTDVCACVRGRSHINSDVWLCLCLCLECWGVGRDAAAPQRSGVEGCRRRLSAT</sequence>
<accession>A0A7S1JQH1</accession>
<dbReference type="EMBL" id="HBGB01010990">
    <property type="protein sequence ID" value="CAD9051216.1"/>
    <property type="molecule type" value="Transcribed_RNA"/>
</dbReference>
<evidence type="ECO:0000313" key="1">
    <source>
        <dbReference type="EMBL" id="CAD9051216.1"/>
    </source>
</evidence>